<dbReference type="KEGG" id="nsg:H3L94_03710"/>
<proteinExistence type="predicted"/>
<sequence>MKDKWCQKITLSDGRTVSGAAARNVLISKYGGMDKILHDVAINAATEALNKAGEILNPPSTKLRLVK</sequence>
<protein>
    <submittedName>
        <fullName evidence="1">Uncharacterized protein</fullName>
    </submittedName>
</protein>
<dbReference type="EMBL" id="CP059567">
    <property type="protein sequence ID" value="QMT41150.1"/>
    <property type="molecule type" value="Genomic_DNA"/>
</dbReference>
<dbReference type="Proteomes" id="UP000514752">
    <property type="component" value="Chromosome"/>
</dbReference>
<gene>
    <name evidence="1" type="ORF">H3L94_03710</name>
</gene>
<accession>A0A7D7SQL5</accession>
<reference evidence="1 2" key="1">
    <citation type="submission" date="2020-07" db="EMBL/GenBank/DDBJ databases">
        <title>Genomic diversity of species in the Neisseriaceae family.</title>
        <authorList>
            <person name="Vincent A.T."/>
            <person name="Bernet E."/>
            <person name="Veyrier F.J."/>
        </authorList>
    </citation>
    <scope>NUCLEOTIDE SEQUENCE [LARGE SCALE GENOMIC DNA]</scope>
    <source>
        <strain evidence="1 2">DSM 22244</strain>
    </source>
</reference>
<dbReference type="AlphaFoldDB" id="A0A7D7SQL5"/>
<organism evidence="1 2">
    <name type="scientific">Neisseria shayeganii</name>
    <dbReference type="NCBI Taxonomy" id="607712"/>
    <lineage>
        <taxon>Bacteria</taxon>
        <taxon>Pseudomonadati</taxon>
        <taxon>Pseudomonadota</taxon>
        <taxon>Betaproteobacteria</taxon>
        <taxon>Neisseriales</taxon>
        <taxon>Neisseriaceae</taxon>
        <taxon>Neisseria</taxon>
    </lineage>
</organism>
<name>A0A7D7SQL5_9NEIS</name>
<evidence type="ECO:0000313" key="1">
    <source>
        <dbReference type="EMBL" id="QMT41150.1"/>
    </source>
</evidence>
<evidence type="ECO:0000313" key="2">
    <source>
        <dbReference type="Proteomes" id="UP000514752"/>
    </source>
</evidence>
<dbReference type="RefSeq" id="WP_182122708.1">
    <property type="nucleotide sequence ID" value="NZ_CP059567.1"/>
</dbReference>